<dbReference type="InterPro" id="IPR017039">
    <property type="entry name" value="Virul_fac_BrkB"/>
</dbReference>
<feature type="transmembrane region" description="Helical" evidence="6">
    <location>
        <begin position="150"/>
        <end position="175"/>
    </location>
</feature>
<keyword evidence="4 6" id="KW-1133">Transmembrane helix</keyword>
<evidence type="ECO:0000256" key="2">
    <source>
        <dbReference type="ARBA" id="ARBA00022475"/>
    </source>
</evidence>
<evidence type="ECO:0000256" key="1">
    <source>
        <dbReference type="ARBA" id="ARBA00004651"/>
    </source>
</evidence>
<accession>A0A939DXN9</accession>
<evidence type="ECO:0000256" key="3">
    <source>
        <dbReference type="ARBA" id="ARBA00022692"/>
    </source>
</evidence>
<evidence type="ECO:0000313" key="8">
    <source>
        <dbReference type="Proteomes" id="UP000664385"/>
    </source>
</evidence>
<organism evidence="7 8">
    <name type="scientific">Microbacterium esteraromaticum</name>
    <dbReference type="NCBI Taxonomy" id="57043"/>
    <lineage>
        <taxon>Bacteria</taxon>
        <taxon>Bacillati</taxon>
        <taxon>Actinomycetota</taxon>
        <taxon>Actinomycetes</taxon>
        <taxon>Micrococcales</taxon>
        <taxon>Microbacteriaceae</taxon>
        <taxon>Microbacterium</taxon>
    </lineage>
</organism>
<dbReference type="Pfam" id="PF03631">
    <property type="entry name" value="Virul_fac_BrkB"/>
    <property type="match status" value="1"/>
</dbReference>
<dbReference type="Proteomes" id="UP000664385">
    <property type="component" value="Unassembled WGS sequence"/>
</dbReference>
<evidence type="ECO:0000256" key="6">
    <source>
        <dbReference type="SAM" id="Phobius"/>
    </source>
</evidence>
<reference evidence="7" key="1">
    <citation type="submission" date="2020-12" db="EMBL/GenBank/DDBJ databases">
        <title>PHA producing bacteria isolated from mangrove.</title>
        <authorList>
            <person name="Zheng W."/>
            <person name="Yu S."/>
            <person name="Huang Y."/>
        </authorList>
    </citation>
    <scope>NUCLEOTIDE SEQUENCE</scope>
    <source>
        <strain evidence="7">GN8-5</strain>
    </source>
</reference>
<feature type="transmembrane region" description="Helical" evidence="6">
    <location>
        <begin position="47"/>
        <end position="66"/>
    </location>
</feature>
<evidence type="ECO:0000313" key="7">
    <source>
        <dbReference type="EMBL" id="MBN8206269.1"/>
    </source>
</evidence>
<comment type="caution">
    <text evidence="7">The sequence shown here is derived from an EMBL/GenBank/DDBJ whole genome shotgun (WGS) entry which is preliminary data.</text>
</comment>
<keyword evidence="5 6" id="KW-0472">Membrane</keyword>
<keyword evidence="3 6" id="KW-0812">Transmembrane</keyword>
<gene>
    <name evidence="7" type="ORF">JF543_09905</name>
</gene>
<sequence>MSREQKAGRATGSAHAGRRDAAGLILRRVARGFFRTAAPDAAAGQTFYALLSIVPTLIAVFSLISLGGDKDDGMRAALDAAREMLPPDVYAGIDGPLQEAATAAGSGWVLVSALAIALWSVARYVTALGRAINRIYGVPEGRMPWKAKPVHLLVTAAVFALVSAAGGVAALSWPLVQTLGRTFGVGDLALQTWRFARWPVLVLLVVLIIAILYYFAPNIAHAHFRLVSVGAIIAVAVFAVASAGLGFYVSNFADYDRIYGSFAGVIIFLLWLWIGNMALLLGALFDAELERVRELRAGIPAERDLQVALRDTERIERAAARDVEEEQAARRLRRSRR</sequence>
<comment type="subcellular location">
    <subcellularLocation>
        <location evidence="1">Cell membrane</location>
        <topology evidence="1">Multi-pass membrane protein</topology>
    </subcellularLocation>
</comment>
<feature type="transmembrane region" description="Helical" evidence="6">
    <location>
        <begin position="227"/>
        <end position="249"/>
    </location>
</feature>
<dbReference type="RefSeq" id="WP_206823923.1">
    <property type="nucleotide sequence ID" value="NZ_JAEMWU010000001.1"/>
</dbReference>
<dbReference type="EMBL" id="JAEMWU010000001">
    <property type="protein sequence ID" value="MBN8206269.1"/>
    <property type="molecule type" value="Genomic_DNA"/>
</dbReference>
<dbReference type="PANTHER" id="PTHR30213">
    <property type="entry name" value="INNER MEMBRANE PROTEIN YHJD"/>
    <property type="match status" value="1"/>
</dbReference>
<evidence type="ECO:0000256" key="5">
    <source>
        <dbReference type="ARBA" id="ARBA00023136"/>
    </source>
</evidence>
<dbReference type="NCBIfam" id="TIGR00765">
    <property type="entry name" value="yihY_not_rbn"/>
    <property type="match status" value="1"/>
</dbReference>
<feature type="transmembrane region" description="Helical" evidence="6">
    <location>
        <begin position="261"/>
        <end position="285"/>
    </location>
</feature>
<evidence type="ECO:0000256" key="4">
    <source>
        <dbReference type="ARBA" id="ARBA00022989"/>
    </source>
</evidence>
<feature type="transmembrane region" description="Helical" evidence="6">
    <location>
        <begin position="195"/>
        <end position="215"/>
    </location>
</feature>
<protein>
    <submittedName>
        <fullName evidence="7">YihY/virulence factor BrkB family protein</fullName>
    </submittedName>
</protein>
<dbReference type="GO" id="GO:0005886">
    <property type="term" value="C:plasma membrane"/>
    <property type="evidence" value="ECO:0007669"/>
    <property type="project" value="UniProtKB-SubCell"/>
</dbReference>
<keyword evidence="2" id="KW-1003">Cell membrane</keyword>
<dbReference type="PANTHER" id="PTHR30213:SF0">
    <property type="entry name" value="UPF0761 MEMBRANE PROTEIN YIHY"/>
    <property type="match status" value="1"/>
</dbReference>
<feature type="transmembrane region" description="Helical" evidence="6">
    <location>
        <begin position="107"/>
        <end position="129"/>
    </location>
</feature>
<proteinExistence type="predicted"/>
<name>A0A939DXN9_9MICO</name>
<dbReference type="PIRSF" id="PIRSF035875">
    <property type="entry name" value="RNase_BN"/>
    <property type="match status" value="1"/>
</dbReference>
<dbReference type="AlphaFoldDB" id="A0A939DXN9"/>